<feature type="domain" description="HTH araC/xylS-type" evidence="7">
    <location>
        <begin position="156"/>
        <end position="253"/>
    </location>
</feature>
<keyword evidence="2" id="KW-0805">Transcription regulation</keyword>
<evidence type="ECO:0000256" key="1">
    <source>
        <dbReference type="ARBA" id="ARBA00022491"/>
    </source>
</evidence>
<evidence type="ECO:0000313" key="8">
    <source>
        <dbReference type="EMBL" id="VDZ64380.1"/>
    </source>
</evidence>
<dbReference type="InterPro" id="IPR020449">
    <property type="entry name" value="Tscrpt_reg_AraC-type_HTH"/>
</dbReference>
<proteinExistence type="predicted"/>
<dbReference type="Pfam" id="PF02311">
    <property type="entry name" value="AraC_binding"/>
    <property type="match status" value="1"/>
</dbReference>
<dbReference type="Gene3D" id="1.10.10.60">
    <property type="entry name" value="Homeodomain-like"/>
    <property type="match status" value="1"/>
</dbReference>
<dbReference type="InterPro" id="IPR011051">
    <property type="entry name" value="RmlC_Cupin_sf"/>
</dbReference>
<evidence type="ECO:0000256" key="3">
    <source>
        <dbReference type="ARBA" id="ARBA00023125"/>
    </source>
</evidence>
<dbReference type="Pfam" id="PF12833">
    <property type="entry name" value="HTH_18"/>
    <property type="match status" value="1"/>
</dbReference>
<dbReference type="GO" id="GO:0003700">
    <property type="term" value="F:DNA-binding transcription factor activity"/>
    <property type="evidence" value="ECO:0007669"/>
    <property type="project" value="InterPro"/>
</dbReference>
<dbReference type="CDD" id="cd06124">
    <property type="entry name" value="cupin_NimR-like_N"/>
    <property type="match status" value="1"/>
</dbReference>
<gene>
    <name evidence="8" type="primary">ripA_8</name>
    <name evidence="8" type="ORF">NCTC11214_04944</name>
</gene>
<dbReference type="EMBL" id="LR134117">
    <property type="protein sequence ID" value="VDZ64380.1"/>
    <property type="molecule type" value="Genomic_DNA"/>
</dbReference>
<protein>
    <recommendedName>
        <fullName evidence="6">Arabinose operon regulatory protein</fullName>
    </recommendedName>
</protein>
<organism evidence="8 9">
    <name type="scientific">Serratia odorifera</name>
    <dbReference type="NCBI Taxonomy" id="618"/>
    <lineage>
        <taxon>Bacteria</taxon>
        <taxon>Pseudomonadati</taxon>
        <taxon>Pseudomonadota</taxon>
        <taxon>Gammaproteobacteria</taxon>
        <taxon>Enterobacterales</taxon>
        <taxon>Yersiniaceae</taxon>
        <taxon>Serratia</taxon>
    </lineage>
</organism>
<evidence type="ECO:0000256" key="2">
    <source>
        <dbReference type="ARBA" id="ARBA00023015"/>
    </source>
</evidence>
<dbReference type="AlphaFoldDB" id="A0A447L0V8"/>
<dbReference type="FunFam" id="1.10.10.60:FF:000132">
    <property type="entry name" value="AraC family transcriptional regulator"/>
    <property type="match status" value="1"/>
</dbReference>
<dbReference type="InterPro" id="IPR018062">
    <property type="entry name" value="HTH_AraC-typ_CS"/>
</dbReference>
<evidence type="ECO:0000313" key="9">
    <source>
        <dbReference type="Proteomes" id="UP000281391"/>
    </source>
</evidence>
<keyword evidence="5" id="KW-0804">Transcription</keyword>
<evidence type="ECO:0000256" key="5">
    <source>
        <dbReference type="ARBA" id="ARBA00023163"/>
    </source>
</evidence>
<dbReference type="InterPro" id="IPR018060">
    <property type="entry name" value="HTH_AraC"/>
</dbReference>
<dbReference type="InterPro" id="IPR003313">
    <property type="entry name" value="AraC-bd"/>
</dbReference>
<dbReference type="PRINTS" id="PR00032">
    <property type="entry name" value="HTHARAC"/>
</dbReference>
<dbReference type="RefSeq" id="WP_004964329.1">
    <property type="nucleotide sequence ID" value="NZ_JAEKCK010000001.1"/>
</dbReference>
<evidence type="ECO:0000256" key="4">
    <source>
        <dbReference type="ARBA" id="ARBA00023159"/>
    </source>
</evidence>
<keyword evidence="1" id="KW-0678">Repressor</keyword>
<dbReference type="PANTHER" id="PTHR11019">
    <property type="entry name" value="HTH-TYPE TRANSCRIPTIONAL REGULATOR NIMR"/>
    <property type="match status" value="1"/>
</dbReference>
<dbReference type="Proteomes" id="UP000281391">
    <property type="component" value="Chromosome"/>
</dbReference>
<dbReference type="SUPFAM" id="SSF51182">
    <property type="entry name" value="RmlC-like cupins"/>
    <property type="match status" value="1"/>
</dbReference>
<dbReference type="SUPFAM" id="SSF46689">
    <property type="entry name" value="Homeodomain-like"/>
    <property type="match status" value="1"/>
</dbReference>
<name>A0A447L0V8_SEROD</name>
<keyword evidence="4" id="KW-0010">Activator</keyword>
<accession>A0A447L0V8</accession>
<dbReference type="InterPro" id="IPR009057">
    <property type="entry name" value="Homeodomain-like_sf"/>
</dbReference>
<dbReference type="SMART" id="SM00342">
    <property type="entry name" value="HTH_ARAC"/>
    <property type="match status" value="1"/>
</dbReference>
<evidence type="ECO:0000259" key="7">
    <source>
        <dbReference type="PROSITE" id="PS01124"/>
    </source>
</evidence>
<dbReference type="KEGG" id="sof:NCTC11214_04944"/>
<keyword evidence="3" id="KW-0238">DNA-binding</keyword>
<dbReference type="PANTHER" id="PTHR11019:SF159">
    <property type="entry name" value="TRANSCRIPTIONAL REGULATOR-RELATED"/>
    <property type="match status" value="1"/>
</dbReference>
<dbReference type="InterPro" id="IPR014710">
    <property type="entry name" value="RmlC-like_jellyroll"/>
</dbReference>
<dbReference type="PROSITE" id="PS01124">
    <property type="entry name" value="HTH_ARAC_FAMILY_2"/>
    <property type="match status" value="1"/>
</dbReference>
<sequence>MLYHHDYLPENQSIVPFAKDYQHGDIEPDHHHNCAQLIHCLSGVVQINTRLGSWVVPPGRGVWLPARVEHNLRFTGKVAVRTLFVDPLARADLPAQCQVVQISPLLRELIVSALDIPANYASGGREERIMELILDELRMMPMLPLHLPEPRDRALLALCQHIQGSLAQPWTLEQAARHINVSGRTLARRFQRETGLRYGDWLRRARLLAALNALASGHSVLSVALDLGYDSPSAFSAMFRRQLGVAPSVYFSQPQPVVASDSAPPR</sequence>
<dbReference type="GO" id="GO:0043565">
    <property type="term" value="F:sequence-specific DNA binding"/>
    <property type="evidence" value="ECO:0007669"/>
    <property type="project" value="InterPro"/>
</dbReference>
<reference evidence="8 9" key="1">
    <citation type="submission" date="2018-12" db="EMBL/GenBank/DDBJ databases">
        <authorList>
            <consortium name="Pathogen Informatics"/>
        </authorList>
    </citation>
    <scope>NUCLEOTIDE SEQUENCE [LARGE SCALE GENOMIC DNA]</scope>
    <source>
        <strain evidence="8 9">NCTC11214</strain>
    </source>
</reference>
<evidence type="ECO:0000256" key="6">
    <source>
        <dbReference type="ARBA" id="ARBA00044978"/>
    </source>
</evidence>
<dbReference type="PROSITE" id="PS00041">
    <property type="entry name" value="HTH_ARAC_FAMILY_1"/>
    <property type="match status" value="1"/>
</dbReference>
<dbReference type="Gene3D" id="2.60.120.10">
    <property type="entry name" value="Jelly Rolls"/>
    <property type="match status" value="1"/>
</dbReference>